<dbReference type="PANTHER" id="PTHR34924">
    <property type="entry name" value="UPF0573 PROTEIN C2ORF70"/>
    <property type="match status" value="1"/>
</dbReference>
<dbReference type="InterPro" id="IPR052329">
    <property type="entry name" value="CIMIP2C"/>
</dbReference>
<name>A0ABM1NB65_NICVS</name>
<dbReference type="Proteomes" id="UP000695000">
    <property type="component" value="Unplaced"/>
</dbReference>
<feature type="compositionally biased region" description="Polar residues" evidence="1">
    <location>
        <begin position="188"/>
        <end position="198"/>
    </location>
</feature>
<dbReference type="PANTHER" id="PTHR34924:SF1">
    <property type="entry name" value="PROTEIN FAM166C"/>
    <property type="match status" value="1"/>
</dbReference>
<accession>A0ABM1NB65</accession>
<dbReference type="GeneID" id="108567866"/>
<feature type="region of interest" description="Disordered" evidence="1">
    <location>
        <begin position="179"/>
        <end position="198"/>
    </location>
</feature>
<organism evidence="2 3">
    <name type="scientific">Nicrophorus vespilloides</name>
    <name type="common">Boreal carrion beetle</name>
    <dbReference type="NCBI Taxonomy" id="110193"/>
    <lineage>
        <taxon>Eukaryota</taxon>
        <taxon>Metazoa</taxon>
        <taxon>Ecdysozoa</taxon>
        <taxon>Arthropoda</taxon>
        <taxon>Hexapoda</taxon>
        <taxon>Insecta</taxon>
        <taxon>Pterygota</taxon>
        <taxon>Neoptera</taxon>
        <taxon>Endopterygota</taxon>
        <taxon>Coleoptera</taxon>
        <taxon>Polyphaga</taxon>
        <taxon>Staphyliniformia</taxon>
        <taxon>Silphidae</taxon>
        <taxon>Nicrophorinae</taxon>
        <taxon>Nicrophorus</taxon>
    </lineage>
</organism>
<dbReference type="RefSeq" id="XP_017784065.1">
    <property type="nucleotide sequence ID" value="XM_017928576.1"/>
</dbReference>
<evidence type="ECO:0000313" key="2">
    <source>
        <dbReference type="Proteomes" id="UP000695000"/>
    </source>
</evidence>
<keyword evidence="2" id="KW-1185">Reference proteome</keyword>
<sequence>MGDINLSDMKATYFPPSIKPVFMGAHPPVKTGYGSLVDSSHITYFQNYRNENLSKFQMPPYEWGFMNTPYTPRPDIAVSSGKNNGKYLKLPQPQFTMLDPGRQQEIDDFYKVSQLHRDQYKDHSGRLHRLDYFKLNDYRFQCPTDPTSTYLKSPQYYVKYKDPIVLPITLDRSYRSPMLPNRALTGRYSPQSDISYKR</sequence>
<protein>
    <submittedName>
        <fullName evidence="3">UPF0573 protein C2orf70 homolog</fullName>
    </submittedName>
</protein>
<proteinExistence type="predicted"/>
<reference evidence="3" key="1">
    <citation type="submission" date="2025-08" db="UniProtKB">
        <authorList>
            <consortium name="RefSeq"/>
        </authorList>
    </citation>
    <scope>IDENTIFICATION</scope>
    <source>
        <tissue evidence="3">Whole Larva</tissue>
    </source>
</reference>
<evidence type="ECO:0000313" key="3">
    <source>
        <dbReference type="RefSeq" id="XP_017784065.1"/>
    </source>
</evidence>
<gene>
    <name evidence="3" type="primary">LOC108567866</name>
</gene>
<evidence type="ECO:0000256" key="1">
    <source>
        <dbReference type="SAM" id="MobiDB-lite"/>
    </source>
</evidence>